<dbReference type="EMBL" id="JBHLZU010000027">
    <property type="protein sequence ID" value="MFB9908745.1"/>
    <property type="molecule type" value="Genomic_DNA"/>
</dbReference>
<dbReference type="Gene3D" id="3.20.170.20">
    <property type="entry name" value="Protein of unknown function DUF952"/>
    <property type="match status" value="1"/>
</dbReference>
<comment type="caution">
    <text evidence="1">The sequence shown here is derived from an EMBL/GenBank/DDBJ whole genome shotgun (WGS) entry which is preliminary data.</text>
</comment>
<name>A0ABV6A7X5_9PSEU</name>
<dbReference type="PANTHER" id="PTHR34129">
    <property type="entry name" value="BLR1139 PROTEIN"/>
    <property type="match status" value="1"/>
</dbReference>
<gene>
    <name evidence="1" type="ORF">ACFFQA_32815</name>
</gene>
<dbReference type="RefSeq" id="WP_377860720.1">
    <property type="nucleotide sequence ID" value="NZ_JBHLZU010000027.1"/>
</dbReference>
<dbReference type="SUPFAM" id="SSF56399">
    <property type="entry name" value="ADP-ribosylation"/>
    <property type="match status" value="1"/>
</dbReference>
<sequence length="118" mass="12921">MILHFCPRADWDAALERGVYRHPSLDEVGFIHFSDPGTVHLPANALFPGRTDLVLLEVDPATVVVPLRWEPGDGDAPGGPWFPHLYGELPVALVVGVHDFPLNADGGFELPRSLSHRP</sequence>
<organism evidence="1 2">
    <name type="scientific">Allokutzneria oryzae</name>
    <dbReference type="NCBI Taxonomy" id="1378989"/>
    <lineage>
        <taxon>Bacteria</taxon>
        <taxon>Bacillati</taxon>
        <taxon>Actinomycetota</taxon>
        <taxon>Actinomycetes</taxon>
        <taxon>Pseudonocardiales</taxon>
        <taxon>Pseudonocardiaceae</taxon>
        <taxon>Allokutzneria</taxon>
    </lineage>
</organism>
<dbReference type="InterPro" id="IPR009297">
    <property type="entry name" value="DUF952"/>
</dbReference>
<protein>
    <submittedName>
        <fullName evidence="1">DUF952 domain-containing protein</fullName>
    </submittedName>
</protein>
<proteinExistence type="predicted"/>
<reference evidence="1 2" key="1">
    <citation type="submission" date="2024-09" db="EMBL/GenBank/DDBJ databases">
        <authorList>
            <person name="Sun Q."/>
            <person name="Mori K."/>
        </authorList>
    </citation>
    <scope>NUCLEOTIDE SEQUENCE [LARGE SCALE GENOMIC DNA]</scope>
    <source>
        <strain evidence="1 2">TBRC 7907</strain>
    </source>
</reference>
<evidence type="ECO:0000313" key="2">
    <source>
        <dbReference type="Proteomes" id="UP001589693"/>
    </source>
</evidence>
<dbReference type="Proteomes" id="UP001589693">
    <property type="component" value="Unassembled WGS sequence"/>
</dbReference>
<keyword evidence="2" id="KW-1185">Reference proteome</keyword>
<evidence type="ECO:0000313" key="1">
    <source>
        <dbReference type="EMBL" id="MFB9908745.1"/>
    </source>
</evidence>
<dbReference type="PANTHER" id="PTHR34129:SF1">
    <property type="entry name" value="DUF952 DOMAIN-CONTAINING PROTEIN"/>
    <property type="match status" value="1"/>
</dbReference>
<accession>A0ABV6A7X5</accession>
<dbReference type="Pfam" id="PF06108">
    <property type="entry name" value="DUF952"/>
    <property type="match status" value="1"/>
</dbReference>